<keyword evidence="4 16" id="KW-0597">Phosphoprotein</keyword>
<feature type="transmembrane region" description="Helical" evidence="17">
    <location>
        <begin position="191"/>
        <end position="212"/>
    </location>
</feature>
<dbReference type="CDD" id="cd16922">
    <property type="entry name" value="HATPase_EvgS-ArcB-TorS-like"/>
    <property type="match status" value="1"/>
</dbReference>
<feature type="domain" description="Response regulatory" evidence="19">
    <location>
        <begin position="938"/>
        <end position="1054"/>
    </location>
</feature>
<dbReference type="PROSITE" id="PS50110">
    <property type="entry name" value="RESPONSE_REGULATORY"/>
    <property type="match status" value="2"/>
</dbReference>
<feature type="domain" description="PAC" evidence="20">
    <location>
        <begin position="305"/>
        <end position="360"/>
    </location>
</feature>
<protein>
    <recommendedName>
        <fullName evidence="15">Virulence sensor protein BvgS</fullName>
        <ecNumber evidence="3">2.7.13.3</ecNumber>
    </recommendedName>
</protein>
<dbReference type="Gene3D" id="3.30.565.10">
    <property type="entry name" value="Histidine kinase-like ATPase, C-terminal domain"/>
    <property type="match status" value="1"/>
</dbReference>
<feature type="domain" description="Histidine kinase" evidence="18">
    <location>
        <begin position="552"/>
        <end position="781"/>
    </location>
</feature>
<dbReference type="InterPro" id="IPR007891">
    <property type="entry name" value="CHASE3"/>
</dbReference>
<dbReference type="PROSITE" id="PS50109">
    <property type="entry name" value="HIS_KIN"/>
    <property type="match status" value="1"/>
</dbReference>
<dbReference type="AlphaFoldDB" id="A0A1H9F4C0"/>
<dbReference type="EC" id="2.7.13.3" evidence="3"/>
<evidence type="ECO:0000256" key="6">
    <source>
        <dbReference type="ARBA" id="ARBA00022729"/>
    </source>
</evidence>
<keyword evidence="10" id="KW-0902">Two-component regulatory system</keyword>
<comment type="subcellular location">
    <subcellularLocation>
        <location evidence="2">Membrane</location>
    </subcellularLocation>
</comment>
<dbReference type="SUPFAM" id="SSF52172">
    <property type="entry name" value="CheY-like"/>
    <property type="match status" value="2"/>
</dbReference>
<dbReference type="InterPro" id="IPR001789">
    <property type="entry name" value="Sig_transdc_resp-reg_receiver"/>
</dbReference>
<keyword evidence="17" id="KW-1133">Transmembrane helix</keyword>
<dbReference type="InterPro" id="IPR036097">
    <property type="entry name" value="HisK_dim/P_sf"/>
</dbReference>
<dbReference type="InterPro" id="IPR035965">
    <property type="entry name" value="PAS-like_dom_sf"/>
</dbReference>
<feature type="modified residue" description="4-aspartylphosphate" evidence="16">
    <location>
        <position position="863"/>
    </location>
</feature>
<dbReference type="Pfam" id="PF08448">
    <property type="entry name" value="PAS_4"/>
    <property type="match status" value="1"/>
</dbReference>
<evidence type="ECO:0000256" key="11">
    <source>
        <dbReference type="ARBA" id="ARBA00023026"/>
    </source>
</evidence>
<dbReference type="Pfam" id="PF00072">
    <property type="entry name" value="Response_reg"/>
    <property type="match status" value="2"/>
</dbReference>
<evidence type="ECO:0000256" key="14">
    <source>
        <dbReference type="ARBA" id="ARBA00058004"/>
    </source>
</evidence>
<keyword evidence="12 17" id="KW-0472">Membrane</keyword>
<dbReference type="InterPro" id="IPR011006">
    <property type="entry name" value="CheY-like_superfamily"/>
</dbReference>
<evidence type="ECO:0000256" key="15">
    <source>
        <dbReference type="ARBA" id="ARBA00070152"/>
    </source>
</evidence>
<dbReference type="InterPro" id="IPR003594">
    <property type="entry name" value="HATPase_dom"/>
</dbReference>
<dbReference type="Pfam" id="PF02518">
    <property type="entry name" value="HATPase_c"/>
    <property type="match status" value="1"/>
</dbReference>
<dbReference type="PANTHER" id="PTHR43047:SF63">
    <property type="entry name" value="HISTIDINE KINASE"/>
    <property type="match status" value="1"/>
</dbReference>
<dbReference type="PRINTS" id="PR00344">
    <property type="entry name" value="BCTRLSENSOR"/>
</dbReference>
<dbReference type="SMART" id="SM00388">
    <property type="entry name" value="HisKA"/>
    <property type="match status" value="1"/>
</dbReference>
<evidence type="ECO:0000256" key="1">
    <source>
        <dbReference type="ARBA" id="ARBA00000085"/>
    </source>
</evidence>
<evidence type="ECO:0000256" key="5">
    <source>
        <dbReference type="ARBA" id="ARBA00022679"/>
    </source>
</evidence>
<feature type="modified residue" description="4-aspartylphosphate" evidence="16">
    <location>
        <position position="987"/>
    </location>
</feature>
<dbReference type="Gene3D" id="3.40.50.2300">
    <property type="match status" value="2"/>
</dbReference>
<accession>A0A1H9F4C0</accession>
<evidence type="ECO:0000313" key="21">
    <source>
        <dbReference type="EMBL" id="SEQ32078.1"/>
    </source>
</evidence>
<organism evidence="21 22">
    <name type="scientific">Giesbergeria anulus</name>
    <dbReference type="NCBI Taxonomy" id="180197"/>
    <lineage>
        <taxon>Bacteria</taxon>
        <taxon>Pseudomonadati</taxon>
        <taxon>Pseudomonadota</taxon>
        <taxon>Betaproteobacteria</taxon>
        <taxon>Burkholderiales</taxon>
        <taxon>Comamonadaceae</taxon>
        <taxon>Giesbergeria</taxon>
    </lineage>
</organism>
<keyword evidence="22" id="KW-1185">Reference proteome</keyword>
<keyword evidence="11" id="KW-0843">Virulence</keyword>
<dbReference type="InterPro" id="IPR003018">
    <property type="entry name" value="GAF"/>
</dbReference>
<dbReference type="InterPro" id="IPR029016">
    <property type="entry name" value="GAF-like_dom_sf"/>
</dbReference>
<name>A0A1H9F4C0_9BURK</name>
<dbReference type="CDD" id="cd19410">
    <property type="entry name" value="HK9-like_sensor"/>
    <property type="match status" value="1"/>
</dbReference>
<evidence type="ECO:0000259" key="20">
    <source>
        <dbReference type="PROSITE" id="PS50113"/>
    </source>
</evidence>
<keyword evidence="8 21" id="KW-0418">Kinase</keyword>
<evidence type="ECO:0000256" key="2">
    <source>
        <dbReference type="ARBA" id="ARBA00004370"/>
    </source>
</evidence>
<dbReference type="FunFam" id="1.10.287.130:FF:000038">
    <property type="entry name" value="Sensory transduction histidine kinase"/>
    <property type="match status" value="1"/>
</dbReference>
<evidence type="ECO:0000256" key="4">
    <source>
        <dbReference type="ARBA" id="ARBA00022553"/>
    </source>
</evidence>
<keyword evidence="9" id="KW-0067">ATP-binding</keyword>
<dbReference type="SMART" id="SM00448">
    <property type="entry name" value="REC"/>
    <property type="match status" value="2"/>
</dbReference>
<keyword evidence="7" id="KW-0547">Nucleotide-binding</keyword>
<dbReference type="InterPro" id="IPR000014">
    <property type="entry name" value="PAS"/>
</dbReference>
<gene>
    <name evidence="21" type="ORF">SAMN02982919_00436</name>
</gene>
<dbReference type="SUPFAM" id="SSF55874">
    <property type="entry name" value="ATPase domain of HSP90 chaperone/DNA topoisomerase II/histidine kinase"/>
    <property type="match status" value="1"/>
</dbReference>
<feature type="domain" description="Response regulatory" evidence="19">
    <location>
        <begin position="814"/>
        <end position="927"/>
    </location>
</feature>
<dbReference type="PROSITE" id="PS50113">
    <property type="entry name" value="PAC"/>
    <property type="match status" value="1"/>
</dbReference>
<dbReference type="InterPro" id="IPR036890">
    <property type="entry name" value="HATPase_C_sf"/>
</dbReference>
<dbReference type="CDD" id="cd00082">
    <property type="entry name" value="HisKA"/>
    <property type="match status" value="1"/>
</dbReference>
<dbReference type="PANTHER" id="PTHR43047">
    <property type="entry name" value="TWO-COMPONENT HISTIDINE PROTEIN KINASE"/>
    <property type="match status" value="1"/>
</dbReference>
<dbReference type="SUPFAM" id="SSF55781">
    <property type="entry name" value="GAF domain-like"/>
    <property type="match status" value="1"/>
</dbReference>
<dbReference type="InterPro" id="IPR005467">
    <property type="entry name" value="His_kinase_dom"/>
</dbReference>
<keyword evidence="6" id="KW-0732">Signal</keyword>
<dbReference type="SMART" id="SM00387">
    <property type="entry name" value="HATPase_c"/>
    <property type="match status" value="1"/>
</dbReference>
<dbReference type="GO" id="GO:0005524">
    <property type="term" value="F:ATP binding"/>
    <property type="evidence" value="ECO:0007669"/>
    <property type="project" value="UniProtKB-KW"/>
</dbReference>
<reference evidence="21 22" key="1">
    <citation type="submission" date="2016-10" db="EMBL/GenBank/DDBJ databases">
        <authorList>
            <person name="de Groot N.N."/>
        </authorList>
    </citation>
    <scope>NUCLEOTIDE SEQUENCE [LARGE SCALE GENOMIC DNA]</scope>
    <source>
        <strain evidence="21 22">ATCC 35958</strain>
    </source>
</reference>
<dbReference type="GO" id="GO:0009927">
    <property type="term" value="F:histidine phosphotransfer kinase activity"/>
    <property type="evidence" value="ECO:0007669"/>
    <property type="project" value="TreeGrafter"/>
</dbReference>
<evidence type="ECO:0000313" key="22">
    <source>
        <dbReference type="Proteomes" id="UP000199766"/>
    </source>
</evidence>
<dbReference type="FunFam" id="3.30.565.10:FF:000010">
    <property type="entry name" value="Sensor histidine kinase RcsC"/>
    <property type="match status" value="1"/>
</dbReference>
<dbReference type="Gene3D" id="3.30.450.20">
    <property type="entry name" value="PAS domain"/>
    <property type="match status" value="1"/>
</dbReference>
<evidence type="ECO:0000256" key="13">
    <source>
        <dbReference type="ARBA" id="ARBA00023306"/>
    </source>
</evidence>
<evidence type="ECO:0000256" key="10">
    <source>
        <dbReference type="ARBA" id="ARBA00023012"/>
    </source>
</evidence>
<dbReference type="RefSeq" id="WP_091452035.1">
    <property type="nucleotide sequence ID" value="NZ_FOGD01000001.1"/>
</dbReference>
<dbReference type="Pfam" id="PF00512">
    <property type="entry name" value="HisKA"/>
    <property type="match status" value="1"/>
</dbReference>
<dbReference type="Proteomes" id="UP000199766">
    <property type="component" value="Unassembled WGS sequence"/>
</dbReference>
<dbReference type="Pfam" id="PF13185">
    <property type="entry name" value="GAF_2"/>
    <property type="match status" value="1"/>
</dbReference>
<dbReference type="Pfam" id="PF05227">
    <property type="entry name" value="CHASE3"/>
    <property type="match status" value="1"/>
</dbReference>
<dbReference type="OrthoDB" id="9796305at2"/>
<proteinExistence type="predicted"/>
<dbReference type="InterPro" id="IPR003661">
    <property type="entry name" value="HisK_dim/P_dom"/>
</dbReference>
<evidence type="ECO:0000256" key="9">
    <source>
        <dbReference type="ARBA" id="ARBA00022840"/>
    </source>
</evidence>
<evidence type="ECO:0000256" key="17">
    <source>
        <dbReference type="SAM" id="Phobius"/>
    </source>
</evidence>
<dbReference type="SUPFAM" id="SSF55785">
    <property type="entry name" value="PYP-like sensor domain (PAS domain)"/>
    <property type="match status" value="1"/>
</dbReference>
<dbReference type="GO" id="GO:0005886">
    <property type="term" value="C:plasma membrane"/>
    <property type="evidence" value="ECO:0007669"/>
    <property type="project" value="TreeGrafter"/>
</dbReference>
<dbReference type="Gene3D" id="3.30.450.40">
    <property type="match status" value="1"/>
</dbReference>
<dbReference type="STRING" id="180197.SAMN02982919_00436"/>
<dbReference type="GO" id="GO:0000155">
    <property type="term" value="F:phosphorelay sensor kinase activity"/>
    <property type="evidence" value="ECO:0007669"/>
    <property type="project" value="InterPro"/>
</dbReference>
<dbReference type="CDD" id="cd00130">
    <property type="entry name" value="PAS"/>
    <property type="match status" value="1"/>
</dbReference>
<dbReference type="CDD" id="cd17574">
    <property type="entry name" value="REC_OmpR"/>
    <property type="match status" value="1"/>
</dbReference>
<dbReference type="SUPFAM" id="SSF47384">
    <property type="entry name" value="Homodimeric domain of signal transducing histidine kinase"/>
    <property type="match status" value="1"/>
</dbReference>
<evidence type="ECO:0000256" key="16">
    <source>
        <dbReference type="PROSITE-ProRule" id="PRU00169"/>
    </source>
</evidence>
<evidence type="ECO:0000256" key="7">
    <source>
        <dbReference type="ARBA" id="ARBA00022741"/>
    </source>
</evidence>
<comment type="function">
    <text evidence="14">Member of the two-component regulatory system BvgS/BvgA. Phosphorylates BvgA via a four-step phosphorelay in response to environmental signals.</text>
</comment>
<keyword evidence="13" id="KW-0131">Cell cycle</keyword>
<evidence type="ECO:0000256" key="12">
    <source>
        <dbReference type="ARBA" id="ARBA00023136"/>
    </source>
</evidence>
<dbReference type="Gene3D" id="1.10.287.130">
    <property type="match status" value="1"/>
</dbReference>
<sequence length="1060" mass="115600">MASPPLGAKKSASRLELRLVVGLGLAMAALLLAGAQMARSVYGYKNTMHWVVHSYQVLDALGEVVSGVREIESRQRSYIITGDPRYVAQRAREAEAVRAVLARLERLTADNPAQGMRSSQIAQLTESRLQLLDNNVAVFQAQGFEAARDLIRSGVSERTMQALLKEINLLTAAEHSLLQQRTERAQSNSEWALSVSALLVGLTVIGMLLLWWRLRVDARNRVVDEASAQESALLKQVLNLLPVGVLVADAQGALTHINPAARSIWASDPLADPLQYGEYVGFWPESGKRLAPDDWALVRALHTGETIGDELVDIHCRDGSRKTIASYAMPIRNATGAVVSAIAVNIDVTSFKRTERQLRATARFDETQSQALALFSTTFDREKILVGLLALLAQRHPFPVSALYGFEEASGRFRCETAHGMGLDGPRQFALGEGLLGQAAQTGRTAVLDCAELTLQTGLLDFAPMQVLMLPVSYQERRLAVLVLAASSRLDDGERAFVERLAVTLGVALDNMRQYSDLRLLTEQLRTRSEEIAVKNRQLEEASRMKSEFLANMSHELRTPLNAIIGFSEVLADGLLGELQPKQKEYANDITTSGTHLLSLINDILDLSKVEAGKMTLELEPLQVEPLLQSGLQVVREQALAHGLHIVAEPPGPLGEIWLDARKVKQILYNLLSNAVKFTPQGGTVGLSARRVGQEAVAQGTHAQYLEIAVSDTGIGILPADQARLFQPFTQIDSTLARRFQGTGLGLAMVKRLTELHGGQVGLHSAPGSGSTFTVWLPWRTQAEAEPVLVLPPVALVAQVSTPVHALARGGQPLALVVEDDDKSAELLRVQLEHTGFRTVRAVSAEAAMTLAEQECPDLITLDIHLPGMDGWEFLNQFKQHPHFSGVPVVIVSIVADKVLGLSMGASRVLQKPVGREELTQALAGLGFQLHLDGSRRTVLLVDDDPQSLQLLGTYLNPADFRVLMAFSGQEGIDMAQREHPDLIVLDLMMPQVSGFDVVATLKADPHTASIPVIVVTAKQITAQDRAKLAGDVDLLIEKSKLNHGRFIDEVKRAIAWKEH</sequence>
<keyword evidence="5" id="KW-0808">Transferase</keyword>
<dbReference type="EMBL" id="FOGD01000001">
    <property type="protein sequence ID" value="SEQ32078.1"/>
    <property type="molecule type" value="Genomic_DNA"/>
</dbReference>
<evidence type="ECO:0000256" key="8">
    <source>
        <dbReference type="ARBA" id="ARBA00022777"/>
    </source>
</evidence>
<evidence type="ECO:0000256" key="3">
    <source>
        <dbReference type="ARBA" id="ARBA00012438"/>
    </source>
</evidence>
<evidence type="ECO:0000259" key="18">
    <source>
        <dbReference type="PROSITE" id="PS50109"/>
    </source>
</evidence>
<dbReference type="InterPro" id="IPR013656">
    <property type="entry name" value="PAS_4"/>
</dbReference>
<dbReference type="InterPro" id="IPR004358">
    <property type="entry name" value="Sig_transdc_His_kin-like_C"/>
</dbReference>
<evidence type="ECO:0000259" key="19">
    <source>
        <dbReference type="PROSITE" id="PS50110"/>
    </source>
</evidence>
<keyword evidence="17" id="KW-0812">Transmembrane</keyword>
<dbReference type="InterPro" id="IPR000700">
    <property type="entry name" value="PAS-assoc_C"/>
</dbReference>
<comment type="catalytic activity">
    <reaction evidence="1">
        <text>ATP + protein L-histidine = ADP + protein N-phospho-L-histidine.</text>
        <dbReference type="EC" id="2.7.13.3"/>
    </reaction>
</comment>